<dbReference type="PANTHER" id="PTHR33112">
    <property type="entry name" value="DOMAIN PROTEIN, PUTATIVE-RELATED"/>
    <property type="match status" value="1"/>
</dbReference>
<evidence type="ECO:0000259" key="1">
    <source>
        <dbReference type="Pfam" id="PF06985"/>
    </source>
</evidence>
<organism evidence="2 3">
    <name type="scientific">Colletotrichum musicola</name>
    <dbReference type="NCBI Taxonomy" id="2175873"/>
    <lineage>
        <taxon>Eukaryota</taxon>
        <taxon>Fungi</taxon>
        <taxon>Dikarya</taxon>
        <taxon>Ascomycota</taxon>
        <taxon>Pezizomycotina</taxon>
        <taxon>Sordariomycetes</taxon>
        <taxon>Hypocreomycetidae</taxon>
        <taxon>Glomerellales</taxon>
        <taxon>Glomerellaceae</taxon>
        <taxon>Colletotrichum</taxon>
        <taxon>Colletotrichum orchidearum species complex</taxon>
    </lineage>
</organism>
<dbReference type="OrthoDB" id="2958217at2759"/>
<dbReference type="EMBL" id="WIGM01000295">
    <property type="protein sequence ID" value="KAF6830024.1"/>
    <property type="molecule type" value="Genomic_DNA"/>
</dbReference>
<sequence length="279" mass="31408">MYRTIEPTFDVQRLSFWASTCETCHLGSCVVDSHGFAETFPGLSVLRLVDVEQECLVELREVPEYVALSYIWGEVPSLRLSTTNRPHLVKPEGIKAAWKSVPRTIRDAILLVKKLGKRYLWVDTLCLVQNDREDLHAGVNVMDMIYEASWLTIVAACGHNANAGLPGVQKSSRLKVEMGSRVTESTSLGVYEPLGILLSYSVYSSRAWTCVLNTYRVDLLQLSITANGCRFLGSKKSFWHGVRFTSWTTKSFSGAEKTTTLSTWLTMTIQHVLTLFFLR</sequence>
<evidence type="ECO:0000313" key="3">
    <source>
        <dbReference type="Proteomes" id="UP000639643"/>
    </source>
</evidence>
<dbReference type="Proteomes" id="UP000639643">
    <property type="component" value="Unassembled WGS sequence"/>
</dbReference>
<proteinExistence type="predicted"/>
<reference evidence="2" key="1">
    <citation type="journal article" date="2020" name="Phytopathology">
        <title>Genome Sequence Resources of Colletotrichum truncatum, C. plurivorum, C. musicola, and C. sojae: Four Species Pathogenic to Soybean (Glycine max).</title>
        <authorList>
            <person name="Rogerio F."/>
            <person name="Boufleur T.R."/>
            <person name="Ciampi-Guillardi M."/>
            <person name="Sukno S.A."/>
            <person name="Thon M.R."/>
            <person name="Massola Junior N.S."/>
            <person name="Baroncelli R."/>
        </authorList>
    </citation>
    <scope>NUCLEOTIDE SEQUENCE</scope>
    <source>
        <strain evidence="2">LFN0074</strain>
    </source>
</reference>
<feature type="domain" description="Heterokaryon incompatibility" evidence="1">
    <location>
        <begin position="65"/>
        <end position="209"/>
    </location>
</feature>
<keyword evidence="3" id="KW-1185">Reference proteome</keyword>
<evidence type="ECO:0000313" key="2">
    <source>
        <dbReference type="EMBL" id="KAF6830024.1"/>
    </source>
</evidence>
<protein>
    <submittedName>
        <fullName evidence="2">Heterokaryon incompatibility protein</fullName>
    </submittedName>
</protein>
<dbReference type="PANTHER" id="PTHR33112:SF12">
    <property type="entry name" value="HETEROKARYON INCOMPATIBILITY DOMAIN-CONTAINING PROTEIN"/>
    <property type="match status" value="1"/>
</dbReference>
<accession>A0A8H6KEK2</accession>
<dbReference type="InterPro" id="IPR010730">
    <property type="entry name" value="HET"/>
</dbReference>
<gene>
    <name evidence="2" type="ORF">CMUS01_07918</name>
</gene>
<name>A0A8H6KEK2_9PEZI</name>
<dbReference type="AlphaFoldDB" id="A0A8H6KEK2"/>
<comment type="caution">
    <text evidence="2">The sequence shown here is derived from an EMBL/GenBank/DDBJ whole genome shotgun (WGS) entry which is preliminary data.</text>
</comment>
<dbReference type="Pfam" id="PF06985">
    <property type="entry name" value="HET"/>
    <property type="match status" value="1"/>
</dbReference>